<dbReference type="AlphaFoldDB" id="A0A1R3IIQ9"/>
<comment type="caution">
    <text evidence="1">The sequence shown here is derived from an EMBL/GenBank/DDBJ whole genome shotgun (WGS) entry which is preliminary data.</text>
</comment>
<evidence type="ECO:0000313" key="1">
    <source>
        <dbReference type="EMBL" id="OMO82469.1"/>
    </source>
</evidence>
<reference evidence="2" key="1">
    <citation type="submission" date="2013-09" db="EMBL/GenBank/DDBJ databases">
        <title>Corchorus olitorius genome sequencing.</title>
        <authorList>
            <person name="Alam M."/>
            <person name="Haque M.S."/>
            <person name="Islam M.S."/>
            <person name="Emdad E.M."/>
            <person name="Islam M.M."/>
            <person name="Ahmed B."/>
            <person name="Halim A."/>
            <person name="Hossen Q.M.M."/>
            <person name="Hossain M.Z."/>
            <person name="Ahmed R."/>
            <person name="Khan M.M."/>
            <person name="Islam R."/>
            <person name="Rashid M.M."/>
            <person name="Khan S.A."/>
            <person name="Rahman M.S."/>
            <person name="Alam M."/>
            <person name="Yahiya A.S."/>
            <person name="Khan M.S."/>
            <person name="Azam M.S."/>
            <person name="Haque T."/>
            <person name="Lashkar M.Z.H."/>
            <person name="Akhand A.I."/>
            <person name="Morshed G."/>
            <person name="Roy S."/>
            <person name="Uddin K.S."/>
            <person name="Rabeya T."/>
            <person name="Hossain A.S."/>
            <person name="Chowdhury A."/>
            <person name="Snigdha A.R."/>
            <person name="Mortoza M.S."/>
            <person name="Matin S.A."/>
            <person name="Hoque S.M.E."/>
            <person name="Islam M.K."/>
            <person name="Roy D.K."/>
            <person name="Haider R."/>
            <person name="Moosa M.M."/>
            <person name="Elias S.M."/>
            <person name="Hasan A.M."/>
            <person name="Jahan S."/>
            <person name="Shafiuddin M."/>
            <person name="Mahmood N."/>
            <person name="Shommy N.S."/>
        </authorList>
    </citation>
    <scope>NUCLEOTIDE SEQUENCE [LARGE SCALE GENOMIC DNA]</scope>
    <source>
        <strain evidence="2">cv. O-4</strain>
    </source>
</reference>
<dbReference type="EMBL" id="AWUE01018136">
    <property type="protein sequence ID" value="OMO82469.1"/>
    <property type="molecule type" value="Genomic_DNA"/>
</dbReference>
<protein>
    <submittedName>
        <fullName evidence="1">Uncharacterized protein</fullName>
    </submittedName>
</protein>
<sequence>MSKDVSRNRVRVNWAVRKKTFHLHRINQATVSVR</sequence>
<name>A0A1R3IIQ9_9ROSI</name>
<keyword evidence="2" id="KW-1185">Reference proteome</keyword>
<accession>A0A1R3IIQ9</accession>
<proteinExistence type="predicted"/>
<gene>
    <name evidence="1" type="ORF">COLO4_22974</name>
</gene>
<dbReference type="Proteomes" id="UP000187203">
    <property type="component" value="Unassembled WGS sequence"/>
</dbReference>
<organism evidence="1 2">
    <name type="scientific">Corchorus olitorius</name>
    <dbReference type="NCBI Taxonomy" id="93759"/>
    <lineage>
        <taxon>Eukaryota</taxon>
        <taxon>Viridiplantae</taxon>
        <taxon>Streptophyta</taxon>
        <taxon>Embryophyta</taxon>
        <taxon>Tracheophyta</taxon>
        <taxon>Spermatophyta</taxon>
        <taxon>Magnoliopsida</taxon>
        <taxon>eudicotyledons</taxon>
        <taxon>Gunneridae</taxon>
        <taxon>Pentapetalae</taxon>
        <taxon>rosids</taxon>
        <taxon>malvids</taxon>
        <taxon>Malvales</taxon>
        <taxon>Malvaceae</taxon>
        <taxon>Grewioideae</taxon>
        <taxon>Apeibeae</taxon>
        <taxon>Corchorus</taxon>
    </lineage>
</organism>
<evidence type="ECO:0000313" key="2">
    <source>
        <dbReference type="Proteomes" id="UP000187203"/>
    </source>
</evidence>